<dbReference type="RefSeq" id="WP_108951120.1">
    <property type="nucleotide sequence ID" value="NZ_CP022187.1"/>
</dbReference>
<dbReference type="AlphaFoldDB" id="A0A2U8H8I1"/>
<keyword evidence="2 7" id="KW-0132">Cell division</keyword>
<keyword evidence="4 7" id="KW-1133">Transmembrane helix</keyword>
<evidence type="ECO:0000313" key="11">
    <source>
        <dbReference type="Proteomes" id="UP000244930"/>
    </source>
</evidence>
<dbReference type="InterPro" id="IPR023081">
    <property type="entry name" value="Cell_div_FtsB"/>
</dbReference>
<evidence type="ECO:0000256" key="4">
    <source>
        <dbReference type="ARBA" id="ARBA00022989"/>
    </source>
</evidence>
<keyword evidence="7" id="KW-0175">Coiled coil</keyword>
<dbReference type="Proteomes" id="UP000244930">
    <property type="component" value="Chromosome"/>
</dbReference>
<comment type="function">
    <text evidence="7">Essential cell division protein. May link together the upstream cell division proteins, which are predominantly cytoplasmic, with the downstream cell division proteins, which are predominantly periplasmic.</text>
</comment>
<dbReference type="PANTHER" id="PTHR37485">
    <property type="entry name" value="CELL DIVISION PROTEIN FTSB"/>
    <property type="match status" value="1"/>
</dbReference>
<organism evidence="9 10">
    <name type="scientific">Parazoarcus communis</name>
    <dbReference type="NCBI Taxonomy" id="41977"/>
    <lineage>
        <taxon>Bacteria</taxon>
        <taxon>Pseudomonadati</taxon>
        <taxon>Pseudomonadota</taxon>
        <taxon>Betaproteobacteria</taxon>
        <taxon>Rhodocyclales</taxon>
        <taxon>Zoogloeaceae</taxon>
        <taxon>Parazoarcus</taxon>
    </lineage>
</organism>
<dbReference type="GO" id="GO:0005886">
    <property type="term" value="C:plasma membrane"/>
    <property type="evidence" value="ECO:0007669"/>
    <property type="project" value="UniProtKB-SubCell"/>
</dbReference>
<dbReference type="InterPro" id="IPR007060">
    <property type="entry name" value="FtsL/DivIC"/>
</dbReference>
<dbReference type="Proteomes" id="UP000244902">
    <property type="component" value="Chromosome"/>
</dbReference>
<evidence type="ECO:0000313" key="8">
    <source>
        <dbReference type="EMBL" id="AWI77422.1"/>
    </source>
</evidence>
<dbReference type="OrthoDB" id="7061211at2"/>
<comment type="subcellular location">
    <subcellularLocation>
        <location evidence="7">Cell inner membrane</location>
        <topology evidence="7">Single-pass type II membrane protein</topology>
    </subcellularLocation>
    <text evidence="7">Localizes to the division septum.</text>
</comment>
<name>A0A2U8H8I1_9RHOO</name>
<keyword evidence="5 7" id="KW-0472">Membrane</keyword>
<dbReference type="PANTHER" id="PTHR37485:SF1">
    <property type="entry name" value="CELL DIVISION PROTEIN FTSB"/>
    <property type="match status" value="1"/>
</dbReference>
<evidence type="ECO:0000256" key="2">
    <source>
        <dbReference type="ARBA" id="ARBA00022618"/>
    </source>
</evidence>
<dbReference type="NCBIfam" id="NF002058">
    <property type="entry name" value="PRK00888.1"/>
    <property type="match status" value="1"/>
</dbReference>
<feature type="coiled-coil region" evidence="7">
    <location>
        <begin position="36"/>
        <end position="70"/>
    </location>
</feature>
<keyword evidence="11" id="KW-1185">Reference proteome</keyword>
<evidence type="ECO:0000256" key="1">
    <source>
        <dbReference type="ARBA" id="ARBA00022475"/>
    </source>
</evidence>
<evidence type="ECO:0000313" key="9">
    <source>
        <dbReference type="EMBL" id="AWI82061.1"/>
    </source>
</evidence>
<feature type="topological domain" description="Cytoplasmic" evidence="7">
    <location>
        <begin position="1"/>
        <end position="3"/>
    </location>
</feature>
<sequence length="99" mass="11674">MRWPVMILAVLVVVLQYPLWLGKGGWLRVWDVDRQLQAQRDENYRLEQRNASLEEEVRDLKSGNDAIEERARYELGLTREGEIFVQIPQKATNRPEPVQ</sequence>
<protein>
    <recommendedName>
        <fullName evidence="7">Cell division protein FtsB</fullName>
    </recommendedName>
</protein>
<keyword evidence="1 7" id="KW-1003">Cell membrane</keyword>
<dbReference type="KEGG" id="acom:CEW83_01295"/>
<reference evidence="8 11" key="2">
    <citation type="submission" date="2017-06" db="EMBL/GenBank/DDBJ databases">
        <title>Azoarcus.</title>
        <authorList>
            <person name="Woo J.-H."/>
            <person name="Kim H.-S."/>
        </authorList>
    </citation>
    <scope>NUCLEOTIDE SEQUENCE [LARGE SCALE GENOMIC DNA]</scope>
    <source>
        <strain evidence="8 11">TSPY31</strain>
    </source>
</reference>
<gene>
    <name evidence="7" type="primary">ftsB</name>
    <name evidence="8" type="ORF">CEW83_01295</name>
    <name evidence="9" type="ORF">CEW87_14165</name>
</gene>
<comment type="similarity">
    <text evidence="7">Belongs to the FtsB family.</text>
</comment>
<dbReference type="HAMAP" id="MF_00599">
    <property type="entry name" value="FtsB"/>
    <property type="match status" value="1"/>
</dbReference>
<keyword evidence="6 7" id="KW-0131">Cell cycle</keyword>
<evidence type="ECO:0000256" key="3">
    <source>
        <dbReference type="ARBA" id="ARBA00022692"/>
    </source>
</evidence>
<dbReference type="EMBL" id="CP022187">
    <property type="protein sequence ID" value="AWI77422.1"/>
    <property type="molecule type" value="Genomic_DNA"/>
</dbReference>
<dbReference type="GO" id="GO:0032153">
    <property type="term" value="C:cell division site"/>
    <property type="evidence" value="ECO:0007669"/>
    <property type="project" value="UniProtKB-UniRule"/>
</dbReference>
<accession>A0A2U8H8I1</accession>
<evidence type="ECO:0000313" key="10">
    <source>
        <dbReference type="Proteomes" id="UP000244902"/>
    </source>
</evidence>
<dbReference type="Pfam" id="PF04977">
    <property type="entry name" value="DivIC"/>
    <property type="match status" value="1"/>
</dbReference>
<feature type="topological domain" description="Periplasmic" evidence="7">
    <location>
        <begin position="22"/>
        <end position="99"/>
    </location>
</feature>
<evidence type="ECO:0000256" key="6">
    <source>
        <dbReference type="ARBA" id="ARBA00023306"/>
    </source>
</evidence>
<reference evidence="9 10" key="1">
    <citation type="submission" date="2017-06" db="EMBL/GenBank/DDBJ databases">
        <title>Azoarcus sp. TSNA42 complete genome sequence.</title>
        <authorList>
            <person name="Woo J.-H."/>
            <person name="Kim H.-S."/>
        </authorList>
    </citation>
    <scope>NUCLEOTIDE SEQUENCE [LARGE SCALE GENOMIC DNA]</scope>
    <source>
        <strain evidence="9 10">TSNA42</strain>
    </source>
</reference>
<keyword evidence="7" id="KW-0997">Cell inner membrane</keyword>
<evidence type="ECO:0000256" key="7">
    <source>
        <dbReference type="HAMAP-Rule" id="MF_00599"/>
    </source>
</evidence>
<dbReference type="GO" id="GO:0043093">
    <property type="term" value="P:FtsZ-dependent cytokinesis"/>
    <property type="evidence" value="ECO:0007669"/>
    <property type="project" value="UniProtKB-UniRule"/>
</dbReference>
<dbReference type="EMBL" id="CP022188">
    <property type="protein sequence ID" value="AWI82061.1"/>
    <property type="molecule type" value="Genomic_DNA"/>
</dbReference>
<evidence type="ECO:0000256" key="5">
    <source>
        <dbReference type="ARBA" id="ARBA00023136"/>
    </source>
</evidence>
<comment type="subunit">
    <text evidence="7">Part of a complex composed of FtsB, FtsL and FtsQ.</text>
</comment>
<dbReference type="GO" id="GO:0030428">
    <property type="term" value="C:cell septum"/>
    <property type="evidence" value="ECO:0007669"/>
    <property type="project" value="TreeGrafter"/>
</dbReference>
<proteinExistence type="inferred from homology"/>
<keyword evidence="3 7" id="KW-0812">Transmembrane</keyword>